<dbReference type="GO" id="GO:0004729">
    <property type="term" value="F:oxygen-dependent protoporphyrinogen oxidase activity"/>
    <property type="evidence" value="ECO:0007669"/>
    <property type="project" value="UniProtKB-UniRule"/>
</dbReference>
<evidence type="ECO:0000259" key="13">
    <source>
        <dbReference type="Pfam" id="PF01593"/>
    </source>
</evidence>
<accession>A0A7W4XW02</accession>
<comment type="pathway">
    <text evidence="4 12">Porphyrin-containing compound metabolism; protoheme biosynthesis.</text>
</comment>
<dbReference type="NCBIfam" id="TIGR00562">
    <property type="entry name" value="proto_IX_ox"/>
    <property type="match status" value="1"/>
</dbReference>
<reference evidence="14 15" key="1">
    <citation type="submission" date="2020-08" db="EMBL/GenBank/DDBJ databases">
        <title>The Agave Microbiome: Exploring the role of microbial communities in plant adaptations to desert environments.</title>
        <authorList>
            <person name="Partida-Martinez L.P."/>
        </authorList>
    </citation>
    <scope>NUCLEOTIDE SEQUENCE [LARGE SCALE GENOMIC DNA]</scope>
    <source>
        <strain evidence="14 15">AS2.23</strain>
    </source>
</reference>
<proteinExistence type="inferred from homology"/>
<organism evidence="14 15">
    <name type="scientific">Kineococcus radiotolerans</name>
    <dbReference type="NCBI Taxonomy" id="131568"/>
    <lineage>
        <taxon>Bacteria</taxon>
        <taxon>Bacillati</taxon>
        <taxon>Actinomycetota</taxon>
        <taxon>Actinomycetes</taxon>
        <taxon>Kineosporiales</taxon>
        <taxon>Kineosporiaceae</taxon>
        <taxon>Kineococcus</taxon>
    </lineage>
</organism>
<evidence type="ECO:0000256" key="6">
    <source>
        <dbReference type="ARBA" id="ARBA00012402"/>
    </source>
</evidence>
<sequence>MAELTPAPPRPRALPHVVVVGAGISGLTAAWELTRSGEFTVEVLEAADVVGGVLQRAEVGGVVLDVGAESMLARRPEGVGLVRDAGLADALVHPATARASVRSPGRLDPLPPGTLMGVPRSADAVEGFLAPAEVARVRAEPDLPAPPLTEDVAVADYVAARVGQAVVDRLVEPLLGGVYAGHAAQLSMRATVPALWQHAVRGGSLLHAIAEPPAASSAPVFAGLRGGLATLPRTLAERLRERGAVVATSTPVTRLERRPDGWLVDTARCSRHADAVVVAVPAPAAARLLADPVPAAAAELRGVETASVVIAALAVPAGELSGLTGSGLLVPPAVAAVEGLRAKALTLSGNKWDWVGDQRGDRPGGTAVLRVSLGRAGETEALGAEDADVVRWATADASRLLGRDLHPVEHAVVRWVDGLPQYAVGHLDRVERLRAAVGAAGRLAVCGSVLDGVGIPACVGAARRAAAQVRAELAPAWGRMRA</sequence>
<keyword evidence="8 12" id="KW-0285">Flavoprotein</keyword>
<evidence type="ECO:0000313" key="14">
    <source>
        <dbReference type="EMBL" id="MBB2899719.1"/>
    </source>
</evidence>
<dbReference type="InterPro" id="IPR004572">
    <property type="entry name" value="Protoporphyrinogen_oxidase"/>
</dbReference>
<evidence type="ECO:0000256" key="1">
    <source>
        <dbReference type="ARBA" id="ARBA00001755"/>
    </source>
</evidence>
<dbReference type="Pfam" id="PF01593">
    <property type="entry name" value="Amino_oxidase"/>
    <property type="match status" value="1"/>
</dbReference>
<evidence type="ECO:0000256" key="11">
    <source>
        <dbReference type="ARBA" id="ARBA00023133"/>
    </source>
</evidence>
<comment type="function">
    <text evidence="3 12">Involved in coproporphyrin-dependent heme b biosynthesis. Catalyzes the oxidation of coproporphyrinogen III to coproporphyrin III.</text>
</comment>
<dbReference type="EMBL" id="JACHVY010000001">
    <property type="protein sequence ID" value="MBB2899719.1"/>
    <property type="molecule type" value="Genomic_DNA"/>
</dbReference>
<comment type="caution">
    <text evidence="14">The sequence shown here is derived from an EMBL/GenBank/DDBJ whole genome shotgun (WGS) entry which is preliminary data.</text>
</comment>
<dbReference type="InterPro" id="IPR036188">
    <property type="entry name" value="FAD/NAD-bd_sf"/>
</dbReference>
<dbReference type="Proteomes" id="UP000533269">
    <property type="component" value="Unassembled WGS sequence"/>
</dbReference>
<evidence type="ECO:0000256" key="2">
    <source>
        <dbReference type="ARBA" id="ARBA00001974"/>
    </source>
</evidence>
<dbReference type="Gene3D" id="1.10.3110.10">
    <property type="entry name" value="protoporphyrinogen ix oxidase, domain 3"/>
    <property type="match status" value="1"/>
</dbReference>
<comment type="subcellular location">
    <subcellularLocation>
        <location evidence="12">Cytoplasm</location>
    </subcellularLocation>
</comment>
<evidence type="ECO:0000256" key="5">
    <source>
        <dbReference type="ARBA" id="ARBA00008310"/>
    </source>
</evidence>
<dbReference type="PANTHER" id="PTHR42923:SF3">
    <property type="entry name" value="PROTOPORPHYRINOGEN OXIDASE"/>
    <property type="match status" value="1"/>
</dbReference>
<comment type="similarity">
    <text evidence="5 12">Belongs to the protoporphyrinogen/coproporphyrinogen oxidase family. Coproporphyrinogen III oxidase subfamily.</text>
</comment>
<dbReference type="EC" id="1.3.3.15" evidence="6 12"/>
<dbReference type="SUPFAM" id="SSF54373">
    <property type="entry name" value="FAD-linked reductases, C-terminal domain"/>
    <property type="match status" value="1"/>
</dbReference>
<evidence type="ECO:0000256" key="7">
    <source>
        <dbReference type="ARBA" id="ARBA00019046"/>
    </source>
</evidence>
<evidence type="ECO:0000256" key="3">
    <source>
        <dbReference type="ARBA" id="ARBA00002185"/>
    </source>
</evidence>
<dbReference type="AlphaFoldDB" id="A0A7W4XW02"/>
<dbReference type="UniPathway" id="UPA00252"/>
<dbReference type="GO" id="GO:0005737">
    <property type="term" value="C:cytoplasm"/>
    <property type="evidence" value="ECO:0007669"/>
    <property type="project" value="UniProtKB-SubCell"/>
</dbReference>
<dbReference type="Gene3D" id="3.90.660.20">
    <property type="entry name" value="Protoporphyrinogen oxidase, mitochondrial, domain 2"/>
    <property type="match status" value="1"/>
</dbReference>
<gene>
    <name evidence="14" type="ORF">FHR75_000507</name>
</gene>
<dbReference type="RefSeq" id="WP_221183022.1">
    <property type="nucleotide sequence ID" value="NZ_JACHVY010000001.1"/>
</dbReference>
<comment type="catalytic activity">
    <reaction evidence="1">
        <text>coproporphyrinogen III + 3 O2 = coproporphyrin III + 3 H2O2</text>
        <dbReference type="Rhea" id="RHEA:43436"/>
        <dbReference type="ChEBI" id="CHEBI:15379"/>
        <dbReference type="ChEBI" id="CHEBI:16240"/>
        <dbReference type="ChEBI" id="CHEBI:57309"/>
        <dbReference type="ChEBI" id="CHEBI:131725"/>
        <dbReference type="EC" id="1.3.3.15"/>
    </reaction>
    <physiologicalReaction direction="left-to-right" evidence="1">
        <dbReference type="Rhea" id="RHEA:43437"/>
    </physiologicalReaction>
</comment>
<protein>
    <recommendedName>
        <fullName evidence="7 12">Coproporphyrinogen III oxidase</fullName>
        <ecNumber evidence="6 12">1.3.3.15</ecNumber>
    </recommendedName>
</protein>
<keyword evidence="12" id="KW-0963">Cytoplasm</keyword>
<dbReference type="PANTHER" id="PTHR42923">
    <property type="entry name" value="PROTOPORPHYRINOGEN OXIDASE"/>
    <property type="match status" value="1"/>
</dbReference>
<keyword evidence="10 12" id="KW-0560">Oxidoreductase</keyword>
<feature type="domain" description="Amine oxidase" evidence="13">
    <location>
        <begin position="24"/>
        <end position="469"/>
    </location>
</feature>
<evidence type="ECO:0000256" key="12">
    <source>
        <dbReference type="RuleBase" id="RU364052"/>
    </source>
</evidence>
<evidence type="ECO:0000256" key="4">
    <source>
        <dbReference type="ARBA" id="ARBA00004744"/>
    </source>
</evidence>
<keyword evidence="9 12" id="KW-0274">FAD</keyword>
<reference evidence="14 15" key="2">
    <citation type="submission" date="2020-08" db="EMBL/GenBank/DDBJ databases">
        <authorList>
            <person name="Partida-Martinez L."/>
            <person name="Huntemann M."/>
            <person name="Clum A."/>
            <person name="Wang J."/>
            <person name="Palaniappan K."/>
            <person name="Ritter S."/>
            <person name="Chen I.-M."/>
            <person name="Stamatis D."/>
            <person name="Reddy T."/>
            <person name="O'Malley R."/>
            <person name="Daum C."/>
            <person name="Shapiro N."/>
            <person name="Ivanova N."/>
            <person name="Kyrpides N."/>
            <person name="Woyke T."/>
        </authorList>
    </citation>
    <scope>NUCLEOTIDE SEQUENCE [LARGE SCALE GENOMIC DNA]</scope>
    <source>
        <strain evidence="14 15">AS2.23</strain>
    </source>
</reference>
<dbReference type="InterPro" id="IPR002937">
    <property type="entry name" value="Amino_oxidase"/>
</dbReference>
<evidence type="ECO:0000256" key="9">
    <source>
        <dbReference type="ARBA" id="ARBA00022827"/>
    </source>
</evidence>
<dbReference type="InterPro" id="IPR050464">
    <property type="entry name" value="Zeta_carotene_desat/Oxidored"/>
</dbReference>
<keyword evidence="11 12" id="KW-0350">Heme biosynthesis</keyword>
<dbReference type="Gene3D" id="3.50.50.60">
    <property type="entry name" value="FAD/NAD(P)-binding domain"/>
    <property type="match status" value="1"/>
</dbReference>
<evidence type="ECO:0000256" key="10">
    <source>
        <dbReference type="ARBA" id="ARBA00023002"/>
    </source>
</evidence>
<dbReference type="SUPFAM" id="SSF51905">
    <property type="entry name" value="FAD/NAD(P)-binding domain"/>
    <property type="match status" value="1"/>
</dbReference>
<dbReference type="GO" id="GO:0006783">
    <property type="term" value="P:heme biosynthetic process"/>
    <property type="evidence" value="ECO:0007669"/>
    <property type="project" value="UniProtKB-UniRule"/>
</dbReference>
<evidence type="ECO:0000256" key="8">
    <source>
        <dbReference type="ARBA" id="ARBA00022630"/>
    </source>
</evidence>
<name>A0A7W4XW02_KINRA</name>
<comment type="cofactor">
    <cofactor evidence="2 12">
        <name>FAD</name>
        <dbReference type="ChEBI" id="CHEBI:57692"/>
    </cofactor>
</comment>
<evidence type="ECO:0000313" key="15">
    <source>
        <dbReference type="Proteomes" id="UP000533269"/>
    </source>
</evidence>